<dbReference type="SUPFAM" id="SSF56300">
    <property type="entry name" value="Metallo-dependent phosphatases"/>
    <property type="match status" value="1"/>
</dbReference>
<dbReference type="CDD" id="cd07385">
    <property type="entry name" value="MPP_YkuE_C"/>
    <property type="match status" value="1"/>
</dbReference>
<evidence type="ECO:0000259" key="5">
    <source>
        <dbReference type="Pfam" id="PF00149"/>
    </source>
</evidence>
<dbReference type="InterPro" id="IPR029052">
    <property type="entry name" value="Metallo-depent_PP-like"/>
</dbReference>
<keyword evidence="1" id="KW-0479">Metal-binding</keyword>
<evidence type="ECO:0000313" key="7">
    <source>
        <dbReference type="Proteomes" id="UP000036932"/>
    </source>
</evidence>
<dbReference type="OrthoDB" id="9780884at2"/>
<dbReference type="RefSeq" id="WP_054404193.1">
    <property type="nucleotide sequence ID" value="NZ_LIUT01000003.1"/>
</dbReference>
<dbReference type="PANTHER" id="PTHR31302:SF31">
    <property type="entry name" value="PHOSPHODIESTERASE YAEI"/>
    <property type="match status" value="1"/>
</dbReference>
<evidence type="ECO:0000256" key="2">
    <source>
        <dbReference type="ARBA" id="ARBA00022801"/>
    </source>
</evidence>
<keyword evidence="2" id="KW-0378">Hydrolase</keyword>
<dbReference type="GO" id="GO:0016020">
    <property type="term" value="C:membrane"/>
    <property type="evidence" value="ECO:0007669"/>
    <property type="project" value="GOC"/>
</dbReference>
<evidence type="ECO:0000256" key="4">
    <source>
        <dbReference type="SAM" id="Phobius"/>
    </source>
</evidence>
<reference evidence="7" key="1">
    <citation type="submission" date="2015-08" db="EMBL/GenBank/DDBJ databases">
        <title>Genome sequencing project for genomic taxonomy and phylogenomics of Bacillus-like bacteria.</title>
        <authorList>
            <person name="Liu B."/>
            <person name="Wang J."/>
            <person name="Zhu Y."/>
            <person name="Liu G."/>
            <person name="Chen Q."/>
            <person name="Chen Z."/>
            <person name="Lan J."/>
            <person name="Che J."/>
            <person name="Ge C."/>
            <person name="Shi H."/>
            <person name="Pan Z."/>
            <person name="Liu X."/>
        </authorList>
    </citation>
    <scope>NUCLEOTIDE SEQUENCE [LARGE SCALE GENOMIC DNA]</scope>
    <source>
        <strain evidence="7">FJAT-22460</strain>
    </source>
</reference>
<dbReference type="GO" id="GO:0008758">
    <property type="term" value="F:UDP-2,3-diacylglucosamine hydrolase activity"/>
    <property type="evidence" value="ECO:0007669"/>
    <property type="project" value="TreeGrafter"/>
</dbReference>
<keyword evidence="7" id="KW-1185">Reference proteome</keyword>
<keyword evidence="4" id="KW-0812">Transmembrane</keyword>
<dbReference type="PROSITE" id="PS51318">
    <property type="entry name" value="TAT"/>
    <property type="match status" value="1"/>
</dbReference>
<dbReference type="Proteomes" id="UP000036932">
    <property type="component" value="Unassembled WGS sequence"/>
</dbReference>
<keyword evidence="4" id="KW-1133">Transmembrane helix</keyword>
<keyword evidence="4" id="KW-0472">Membrane</keyword>
<evidence type="ECO:0000313" key="6">
    <source>
        <dbReference type="EMBL" id="KOR82567.1"/>
    </source>
</evidence>
<dbReference type="GO" id="GO:0009245">
    <property type="term" value="P:lipid A biosynthetic process"/>
    <property type="evidence" value="ECO:0007669"/>
    <property type="project" value="TreeGrafter"/>
</dbReference>
<comment type="caution">
    <text evidence="6">The sequence shown here is derived from an EMBL/GenBank/DDBJ whole genome shotgun (WGS) entry which is preliminary data.</text>
</comment>
<protein>
    <submittedName>
        <fullName evidence="6">Phosphoesterase</fullName>
    </submittedName>
</protein>
<dbReference type="InterPro" id="IPR004843">
    <property type="entry name" value="Calcineurin-like_PHP"/>
</dbReference>
<sequence>MRNPTSKVVPGSGRERTKGVARQKKMTRRQFLKSGAAVIFGSVVAGGAYASLWEPHQLDITRLTLTIPSLPNAFDGLKLVQFSDLHLGFQAGEKEVMRVVQAIQHEDPDLICFTGDMVDRDAEEMRAAIEPFKELTAPLGMYSILGNHDYKDVKKLVSLEEEAGFQVLRNTAVKLRRGSAVIAVVGLEDGLRGLPDPAAAIQGLPQGMFKLLLMHEPDYADTASAHSFHLQLSGHSHGGQVRLPWVGEVLTPPGARRYVQGLYHIGSRRMPLYVNRGIGTTQLPIRFLCKPELTVLTLRSKP</sequence>
<accession>A0A0M1NKD3</accession>
<feature type="region of interest" description="Disordered" evidence="3">
    <location>
        <begin position="1"/>
        <end position="25"/>
    </location>
</feature>
<evidence type="ECO:0000256" key="3">
    <source>
        <dbReference type="SAM" id="MobiDB-lite"/>
    </source>
</evidence>
<organism evidence="6 7">
    <name type="scientific">Paenibacillus solani</name>
    <dbReference type="NCBI Taxonomy" id="1705565"/>
    <lineage>
        <taxon>Bacteria</taxon>
        <taxon>Bacillati</taxon>
        <taxon>Bacillota</taxon>
        <taxon>Bacilli</taxon>
        <taxon>Bacillales</taxon>
        <taxon>Paenibacillaceae</taxon>
        <taxon>Paenibacillus</taxon>
    </lineage>
</organism>
<feature type="domain" description="Calcineurin-like phosphoesterase" evidence="5">
    <location>
        <begin position="78"/>
        <end position="237"/>
    </location>
</feature>
<name>A0A0M1NKD3_9BACL</name>
<dbReference type="Pfam" id="PF00149">
    <property type="entry name" value="Metallophos"/>
    <property type="match status" value="1"/>
</dbReference>
<dbReference type="InterPro" id="IPR051158">
    <property type="entry name" value="Metallophosphoesterase_sf"/>
</dbReference>
<dbReference type="PANTHER" id="PTHR31302">
    <property type="entry name" value="TRANSMEMBRANE PROTEIN WITH METALLOPHOSPHOESTERASE DOMAIN-RELATED"/>
    <property type="match status" value="1"/>
</dbReference>
<dbReference type="GO" id="GO:0046872">
    <property type="term" value="F:metal ion binding"/>
    <property type="evidence" value="ECO:0007669"/>
    <property type="project" value="UniProtKB-KW"/>
</dbReference>
<proteinExistence type="predicted"/>
<gene>
    <name evidence="6" type="ORF">AM231_19875</name>
</gene>
<dbReference type="AlphaFoldDB" id="A0A0M1NKD3"/>
<dbReference type="InterPro" id="IPR006311">
    <property type="entry name" value="TAT_signal"/>
</dbReference>
<dbReference type="EMBL" id="LIUT01000003">
    <property type="protein sequence ID" value="KOR82567.1"/>
    <property type="molecule type" value="Genomic_DNA"/>
</dbReference>
<dbReference type="Gene3D" id="3.60.21.10">
    <property type="match status" value="1"/>
</dbReference>
<evidence type="ECO:0000256" key="1">
    <source>
        <dbReference type="ARBA" id="ARBA00022723"/>
    </source>
</evidence>
<feature type="transmembrane region" description="Helical" evidence="4">
    <location>
        <begin position="31"/>
        <end position="53"/>
    </location>
</feature>
<dbReference type="PATRIC" id="fig|1705565.3.peg.5939"/>